<reference evidence="3" key="1">
    <citation type="journal article" date="2012" name="MBio">
        <title>Comparative genome analysis of Trichophyton rubrum and related dermatophytes reveals candidate genes involved in infection.</title>
        <authorList>
            <person name="Martinez D.A."/>
            <person name="Oliver B.G."/>
            <person name="Graeser Y."/>
            <person name="Goldberg J.M."/>
            <person name="Li W."/>
            <person name="Martinez-Rossi N.M."/>
            <person name="Monod M."/>
            <person name="Shelest E."/>
            <person name="Barton R.C."/>
            <person name="Birch E."/>
            <person name="Brakhage A.A."/>
            <person name="Chen Z."/>
            <person name="Gurr S.J."/>
            <person name="Heiman D."/>
            <person name="Heitman J."/>
            <person name="Kosti I."/>
            <person name="Rossi A."/>
            <person name="Saif S."/>
            <person name="Samalova M."/>
            <person name="Saunders C.W."/>
            <person name="Shea T."/>
            <person name="Summerbell R.C."/>
            <person name="Xu J."/>
            <person name="Young S."/>
            <person name="Zeng Q."/>
            <person name="Birren B.W."/>
            <person name="Cuomo C.A."/>
            <person name="White T.C."/>
        </authorList>
    </citation>
    <scope>NUCLEOTIDE SEQUENCE [LARGE SCALE GENOMIC DNA]</scope>
    <source>
        <strain evidence="3">ATCC MYA-4605 / CBS 113480</strain>
    </source>
</reference>
<dbReference type="EMBL" id="DS995704">
    <property type="protein sequence ID" value="EEQ32226.1"/>
    <property type="molecule type" value="Genomic_DNA"/>
</dbReference>
<dbReference type="PANTHER" id="PTHR21310">
    <property type="entry name" value="AMINOGLYCOSIDE PHOSPHOTRANSFERASE-RELATED-RELATED"/>
    <property type="match status" value="1"/>
</dbReference>
<dbReference type="Proteomes" id="UP000002035">
    <property type="component" value="Unassembled WGS sequence"/>
</dbReference>
<dbReference type="OrthoDB" id="4202911at2759"/>
<dbReference type="Pfam" id="PF01636">
    <property type="entry name" value="APH"/>
    <property type="match status" value="1"/>
</dbReference>
<protein>
    <recommendedName>
        <fullName evidence="1">Aminoglycoside phosphotransferase domain-containing protein</fullName>
    </recommendedName>
</protein>
<dbReference type="Gene3D" id="3.90.1200.10">
    <property type="match status" value="1"/>
</dbReference>
<sequence length="267" mass="30048">MGTLITKDDLDSATWIVGERGDKHGVCVTISGVVVKYGRHVRAQREATTINLIRAACPQVPVPEALDAWEEGEGEDAVGYLAMSRMPGAMLSECWPTMEQPQRERVLNDLEGILQQLRAIEIPTTALIGAVDGGPAADVRARHAEFGGPFTAESEFNEWLASLIHPESMQYRENIITNGDLGLYNILVSNNGIITAIIDWEFAGWHPEYWEYLKMVQFSRDPVFRCFARGCWKDKVGNQVFFDEEFVIDQMLDGQVRHGKRVIKRPR</sequence>
<dbReference type="eggNOG" id="ENOG502RMER">
    <property type="taxonomic scope" value="Eukaryota"/>
</dbReference>
<keyword evidence="3" id="KW-1185">Reference proteome</keyword>
<dbReference type="RefSeq" id="XP_002847308.1">
    <property type="nucleotide sequence ID" value="XM_002847262.1"/>
</dbReference>
<dbReference type="AlphaFoldDB" id="C5FQS3"/>
<accession>C5FQS3</accession>
<evidence type="ECO:0000313" key="2">
    <source>
        <dbReference type="EMBL" id="EEQ32226.1"/>
    </source>
</evidence>
<dbReference type="VEuPathDB" id="FungiDB:MCYG_05045"/>
<evidence type="ECO:0000313" key="3">
    <source>
        <dbReference type="Proteomes" id="UP000002035"/>
    </source>
</evidence>
<feature type="domain" description="Aminoglycoside phosphotransferase" evidence="1">
    <location>
        <begin position="40"/>
        <end position="216"/>
    </location>
</feature>
<dbReference type="InterPro" id="IPR002575">
    <property type="entry name" value="Aminoglycoside_PTrfase"/>
</dbReference>
<gene>
    <name evidence="2" type="ORF">MCYG_05045</name>
</gene>
<dbReference type="CDD" id="cd05120">
    <property type="entry name" value="APH_ChoK_like"/>
    <property type="match status" value="1"/>
</dbReference>
<dbReference type="STRING" id="554155.C5FQS3"/>
<proteinExistence type="predicted"/>
<organism evidence="2 3">
    <name type="scientific">Arthroderma otae (strain ATCC MYA-4605 / CBS 113480)</name>
    <name type="common">Microsporum canis</name>
    <dbReference type="NCBI Taxonomy" id="554155"/>
    <lineage>
        <taxon>Eukaryota</taxon>
        <taxon>Fungi</taxon>
        <taxon>Dikarya</taxon>
        <taxon>Ascomycota</taxon>
        <taxon>Pezizomycotina</taxon>
        <taxon>Eurotiomycetes</taxon>
        <taxon>Eurotiomycetidae</taxon>
        <taxon>Onygenales</taxon>
        <taxon>Arthrodermataceae</taxon>
        <taxon>Microsporum</taxon>
    </lineage>
</organism>
<evidence type="ECO:0000259" key="1">
    <source>
        <dbReference type="Pfam" id="PF01636"/>
    </source>
</evidence>
<dbReference type="SUPFAM" id="SSF56112">
    <property type="entry name" value="Protein kinase-like (PK-like)"/>
    <property type="match status" value="1"/>
</dbReference>
<dbReference type="PANTHER" id="PTHR21310:SF58">
    <property type="entry name" value="AMINOGLYCOSIDE PHOSPHOTRANSFERASE DOMAIN-CONTAINING PROTEIN"/>
    <property type="match status" value="1"/>
</dbReference>
<name>C5FQS3_ARTOC</name>
<dbReference type="GeneID" id="9226163"/>
<dbReference type="OMA" id="YWEYLKM"/>
<dbReference type="HOGENOM" id="CLU_021768_5_3_1"/>
<dbReference type="InterPro" id="IPR051678">
    <property type="entry name" value="AGP_Transferase"/>
</dbReference>
<dbReference type="InterPro" id="IPR011009">
    <property type="entry name" value="Kinase-like_dom_sf"/>
</dbReference>